<name>A0ABR4DYQ1_9PEZI</name>
<evidence type="ECO:0000256" key="1">
    <source>
        <dbReference type="SAM" id="MobiDB-lite"/>
    </source>
</evidence>
<comment type="caution">
    <text evidence="2">The sequence shown here is derived from an EMBL/GenBank/DDBJ whole genome shotgun (WGS) entry which is preliminary data.</text>
</comment>
<proteinExistence type="predicted"/>
<evidence type="ECO:0000313" key="2">
    <source>
        <dbReference type="EMBL" id="KAL2275283.1"/>
    </source>
</evidence>
<reference evidence="2 3" key="1">
    <citation type="submission" date="2024-03" db="EMBL/GenBank/DDBJ databases">
        <title>A high-quality draft genome sequence of Diaporthe vaccinii, a causative agent of upright dieback and viscid rot disease in cranberry plants.</title>
        <authorList>
            <person name="Sarrasin M."/>
            <person name="Lang B.F."/>
            <person name="Burger G."/>
        </authorList>
    </citation>
    <scope>NUCLEOTIDE SEQUENCE [LARGE SCALE GENOMIC DNA]</scope>
    <source>
        <strain evidence="2 3">IS7</strain>
    </source>
</reference>
<dbReference type="EMBL" id="JBAWTH010000138">
    <property type="protein sequence ID" value="KAL2275283.1"/>
    <property type="molecule type" value="Genomic_DNA"/>
</dbReference>
<accession>A0ABR4DYQ1</accession>
<protein>
    <submittedName>
        <fullName evidence="2">Uncharacterized protein</fullName>
    </submittedName>
</protein>
<evidence type="ECO:0000313" key="3">
    <source>
        <dbReference type="Proteomes" id="UP001600888"/>
    </source>
</evidence>
<organism evidence="2 3">
    <name type="scientific">Diaporthe vaccinii</name>
    <dbReference type="NCBI Taxonomy" id="105482"/>
    <lineage>
        <taxon>Eukaryota</taxon>
        <taxon>Fungi</taxon>
        <taxon>Dikarya</taxon>
        <taxon>Ascomycota</taxon>
        <taxon>Pezizomycotina</taxon>
        <taxon>Sordariomycetes</taxon>
        <taxon>Sordariomycetidae</taxon>
        <taxon>Diaporthales</taxon>
        <taxon>Diaporthaceae</taxon>
        <taxon>Diaporthe</taxon>
        <taxon>Diaporthe eres species complex</taxon>
    </lineage>
</organism>
<feature type="region of interest" description="Disordered" evidence="1">
    <location>
        <begin position="73"/>
        <end position="94"/>
    </location>
</feature>
<gene>
    <name evidence="2" type="ORF">FJTKL_02142</name>
</gene>
<dbReference type="Proteomes" id="UP001600888">
    <property type="component" value="Unassembled WGS sequence"/>
</dbReference>
<keyword evidence="3" id="KW-1185">Reference proteome</keyword>
<sequence length="113" mass="12556">METGAGLEWSSGLQCSRVVMLLECSRWRPRTRWSLDSYSETEYLADKRERGGLMGVVVEKRVWARSKSLGFTGTSGPRCAQRDQVGREPGAMQGGYREPLDVRVEVIIAGTGC</sequence>